<name>A0A6N8S580_9HYPH</name>
<dbReference type="SMART" id="SM00014">
    <property type="entry name" value="acidPPc"/>
    <property type="match status" value="1"/>
</dbReference>
<keyword evidence="1" id="KW-0812">Transmembrane</keyword>
<dbReference type="AlphaFoldDB" id="A0A6N8S580"/>
<dbReference type="OrthoDB" id="7584858at2"/>
<dbReference type="EMBL" id="WUMK01000001">
    <property type="protein sequence ID" value="MXN44184.1"/>
    <property type="molecule type" value="Genomic_DNA"/>
</dbReference>
<gene>
    <name evidence="3" type="ORF">GR138_03220</name>
</gene>
<comment type="caution">
    <text evidence="3">The sequence shown here is derived from an EMBL/GenBank/DDBJ whole genome shotgun (WGS) entry which is preliminary data.</text>
</comment>
<feature type="transmembrane region" description="Helical" evidence="1">
    <location>
        <begin position="249"/>
        <end position="271"/>
    </location>
</feature>
<evidence type="ECO:0000259" key="2">
    <source>
        <dbReference type="SMART" id="SM00014"/>
    </source>
</evidence>
<feature type="domain" description="Phosphatidic acid phosphatase type 2/haloperoxidase" evidence="2">
    <location>
        <begin position="205"/>
        <end position="317"/>
    </location>
</feature>
<dbReference type="Gene3D" id="1.20.144.10">
    <property type="entry name" value="Phosphatidic acid phosphatase type 2/haloperoxidase"/>
    <property type="match status" value="1"/>
</dbReference>
<feature type="transmembrane region" description="Helical" evidence="1">
    <location>
        <begin position="66"/>
        <end position="84"/>
    </location>
</feature>
<evidence type="ECO:0000313" key="4">
    <source>
        <dbReference type="Proteomes" id="UP000435802"/>
    </source>
</evidence>
<dbReference type="InterPro" id="IPR000326">
    <property type="entry name" value="PAP2/HPO"/>
</dbReference>
<feature type="transmembrane region" description="Helical" evidence="1">
    <location>
        <begin position="186"/>
        <end position="211"/>
    </location>
</feature>
<dbReference type="InterPro" id="IPR036938">
    <property type="entry name" value="PAP2/HPO_sf"/>
</dbReference>
<feature type="transmembrane region" description="Helical" evidence="1">
    <location>
        <begin position="156"/>
        <end position="174"/>
    </location>
</feature>
<sequence length="337" mass="35974">MIGPVFLLSLPVCAFMETVCRDAAGAGMSIARARIVLFAFVGLAYVVAFPIVWLQGMAVDYGSFGVLLKAIVLPAAAGILYAMFRRMEPMRVALEAILCGFLLMIPIGLCSYAAVGANFPLADDALTQMDKALGFDWRTFVGLVDARPVFATVLEYAYQSFTPQLFLTPVFLVFGGKHVRAYAMVAAYGLLCFAACLISVWFPAIGAYAAYDMSALGLNNIDTYFGFAFLEQFNGVRGDPSFAFSLTEMMGILTFPSVHAGVAVICAWALWEVRRLRYPFLVLNLSMGISAITHGGHYLVDVIAGIGVAAVAIALVTAVFRLSPGQGANEAAAATAA</sequence>
<keyword evidence="1" id="KW-1133">Transmembrane helix</keyword>
<dbReference type="Proteomes" id="UP000435802">
    <property type="component" value="Unassembled WGS sequence"/>
</dbReference>
<dbReference type="Pfam" id="PF14378">
    <property type="entry name" value="PAP2_3"/>
    <property type="match status" value="1"/>
</dbReference>
<keyword evidence="4" id="KW-1185">Reference proteome</keyword>
<dbReference type="RefSeq" id="WP_160857148.1">
    <property type="nucleotide sequence ID" value="NZ_WUMK01000001.1"/>
</dbReference>
<accession>A0A6N8S580</accession>
<feature type="transmembrane region" description="Helical" evidence="1">
    <location>
        <begin position="302"/>
        <end position="320"/>
    </location>
</feature>
<reference evidence="3 4" key="1">
    <citation type="submission" date="2019-12" db="EMBL/GenBank/DDBJ databases">
        <title>Shinella kummerowiae sp. nov., a symbiotic bacterium isolated from root nodules of the herbal legume Kummerowia stipulacea.</title>
        <authorList>
            <person name="Gao J."/>
        </authorList>
    </citation>
    <scope>NUCLEOTIDE SEQUENCE [LARGE SCALE GENOMIC DNA]</scope>
    <source>
        <strain evidence="3 4">CCBAU 25048</strain>
    </source>
</reference>
<keyword evidence="1" id="KW-0472">Membrane</keyword>
<feature type="transmembrane region" description="Helical" evidence="1">
    <location>
        <begin position="96"/>
        <end position="115"/>
    </location>
</feature>
<dbReference type="GO" id="GO:0016020">
    <property type="term" value="C:membrane"/>
    <property type="evidence" value="ECO:0007669"/>
    <property type="project" value="UniProtKB-SubCell"/>
</dbReference>
<feature type="transmembrane region" description="Helical" evidence="1">
    <location>
        <begin position="278"/>
        <end position="296"/>
    </location>
</feature>
<feature type="transmembrane region" description="Helical" evidence="1">
    <location>
        <begin position="35"/>
        <end position="54"/>
    </location>
</feature>
<evidence type="ECO:0000313" key="3">
    <source>
        <dbReference type="EMBL" id="MXN44184.1"/>
    </source>
</evidence>
<proteinExistence type="predicted"/>
<organism evidence="3 4">
    <name type="scientific">Shinella kummerowiae</name>
    <dbReference type="NCBI Taxonomy" id="417745"/>
    <lineage>
        <taxon>Bacteria</taxon>
        <taxon>Pseudomonadati</taxon>
        <taxon>Pseudomonadota</taxon>
        <taxon>Alphaproteobacteria</taxon>
        <taxon>Hyphomicrobiales</taxon>
        <taxon>Rhizobiaceae</taxon>
        <taxon>Shinella</taxon>
    </lineage>
</organism>
<protein>
    <submittedName>
        <fullName evidence="3">Phosphatase PAP2 family protein</fullName>
    </submittedName>
</protein>
<evidence type="ECO:0000256" key="1">
    <source>
        <dbReference type="SAM" id="Phobius"/>
    </source>
</evidence>
<dbReference type="InterPro" id="IPR026841">
    <property type="entry name" value="Aur1/Ipt1"/>
</dbReference>
<dbReference type="SUPFAM" id="SSF48317">
    <property type="entry name" value="Acid phosphatase/Vanadium-dependent haloperoxidase"/>
    <property type="match status" value="1"/>
</dbReference>